<organism evidence="5 6">
    <name type="scientific">Agaribacter marinus</name>
    <dbReference type="NCBI Taxonomy" id="1431249"/>
    <lineage>
        <taxon>Bacteria</taxon>
        <taxon>Pseudomonadati</taxon>
        <taxon>Pseudomonadota</taxon>
        <taxon>Gammaproteobacteria</taxon>
        <taxon>Alteromonadales</taxon>
        <taxon>Alteromonadaceae</taxon>
        <taxon>Agaribacter</taxon>
    </lineage>
</organism>
<dbReference type="HAMAP" id="MF_01632">
    <property type="entry name" value="UbiC"/>
    <property type="match status" value="1"/>
</dbReference>
<name>A0AA37WHY7_9ALTE</name>
<reference evidence="5" key="2">
    <citation type="submission" date="2023-01" db="EMBL/GenBank/DDBJ databases">
        <title>Draft genome sequence of Agaribacter marinus strain NBRC 110023.</title>
        <authorList>
            <person name="Sun Q."/>
            <person name="Mori K."/>
        </authorList>
    </citation>
    <scope>NUCLEOTIDE SEQUENCE</scope>
    <source>
        <strain evidence="5">NBRC 110023</strain>
    </source>
</reference>
<dbReference type="SUPFAM" id="SSF64288">
    <property type="entry name" value="Chorismate lyase-like"/>
    <property type="match status" value="1"/>
</dbReference>
<sequence length="182" mass="20624">MLLKTFFPFGLSVSWQHAAQLQCKNEELSTWLLDTGSLTERLEAISTQFSVELLGQGKLPLDRSEKLLLNSEDTEQWQIREVILYGDGVPWVFARSVLPVELCSTSLANLGNKPLGKRIFNDPSFLRSEFEVGELKTHPLTQRSSNDQTLYARRSLFTFDGSSVLVAEAFLPDCPCYKTRFD</sequence>
<dbReference type="Gene3D" id="3.40.1410.10">
    <property type="entry name" value="Chorismate lyase-like"/>
    <property type="match status" value="1"/>
</dbReference>
<keyword evidence="4 5" id="KW-0670">Pyruvate</keyword>
<evidence type="ECO:0000313" key="5">
    <source>
        <dbReference type="EMBL" id="GLR69124.1"/>
    </source>
</evidence>
<dbReference type="AlphaFoldDB" id="A0AA37WHY7"/>
<evidence type="ECO:0000256" key="1">
    <source>
        <dbReference type="ARBA" id="ARBA00022490"/>
    </source>
</evidence>
<comment type="caution">
    <text evidence="4">Lacks conserved residue(s) required for the propagation of feature annotation.</text>
</comment>
<evidence type="ECO:0000256" key="2">
    <source>
        <dbReference type="ARBA" id="ARBA00022688"/>
    </source>
</evidence>
<feature type="binding site" evidence="4">
    <location>
        <position position="80"/>
    </location>
    <ligand>
        <name>substrate</name>
    </ligand>
</feature>
<dbReference type="GO" id="GO:0006744">
    <property type="term" value="P:ubiquinone biosynthetic process"/>
    <property type="evidence" value="ECO:0007669"/>
    <property type="project" value="UniProtKB-UniRule"/>
</dbReference>
<dbReference type="GO" id="GO:0005829">
    <property type="term" value="C:cytosol"/>
    <property type="evidence" value="ECO:0007669"/>
    <property type="project" value="TreeGrafter"/>
</dbReference>
<comment type="pathway">
    <text evidence="4">Cofactor biosynthesis; ubiquinone biosynthesis.</text>
</comment>
<keyword evidence="3 4" id="KW-0456">Lyase</keyword>
<dbReference type="RefSeq" id="WP_284215451.1">
    <property type="nucleotide sequence ID" value="NZ_BSOT01000001.1"/>
</dbReference>
<dbReference type="Pfam" id="PF04345">
    <property type="entry name" value="Chor_lyase"/>
    <property type="match status" value="1"/>
</dbReference>
<dbReference type="InterPro" id="IPR028978">
    <property type="entry name" value="Chorismate_lyase_/UTRA_dom_sf"/>
</dbReference>
<dbReference type="PANTHER" id="PTHR38683">
    <property type="entry name" value="CHORISMATE PYRUVATE-LYASE"/>
    <property type="match status" value="1"/>
</dbReference>
<dbReference type="InterPro" id="IPR007440">
    <property type="entry name" value="Chorismate--pyruvate_lyase"/>
</dbReference>
<dbReference type="GO" id="GO:0008813">
    <property type="term" value="F:chorismate lyase activity"/>
    <property type="evidence" value="ECO:0007669"/>
    <property type="project" value="UniProtKB-UniRule"/>
</dbReference>
<comment type="function">
    <text evidence="4">Removes the pyruvyl group from chorismate, with concomitant aromatization of the ring, to provide 4-hydroxybenzoate (4HB) for the ubiquinone pathway.</text>
</comment>
<dbReference type="PANTHER" id="PTHR38683:SF1">
    <property type="entry name" value="CHORISMATE PYRUVATE-LYASE"/>
    <property type="match status" value="1"/>
</dbReference>
<keyword evidence="1 4" id="KW-0963">Cytoplasm</keyword>
<comment type="catalytic activity">
    <reaction evidence="4">
        <text>chorismate = 4-hydroxybenzoate + pyruvate</text>
        <dbReference type="Rhea" id="RHEA:16505"/>
        <dbReference type="ChEBI" id="CHEBI:15361"/>
        <dbReference type="ChEBI" id="CHEBI:17879"/>
        <dbReference type="ChEBI" id="CHEBI:29748"/>
        <dbReference type="EC" id="4.1.3.40"/>
    </reaction>
</comment>
<evidence type="ECO:0000313" key="6">
    <source>
        <dbReference type="Proteomes" id="UP001156601"/>
    </source>
</evidence>
<keyword evidence="2 4" id="KW-0831">Ubiquinone biosynthesis</keyword>
<dbReference type="Proteomes" id="UP001156601">
    <property type="component" value="Unassembled WGS sequence"/>
</dbReference>
<dbReference type="EC" id="4.1.3.40" evidence="4"/>
<reference evidence="5" key="1">
    <citation type="journal article" date="2014" name="Int. J. Syst. Evol. Microbiol.">
        <title>Complete genome sequence of Corynebacterium casei LMG S-19264T (=DSM 44701T), isolated from a smear-ripened cheese.</title>
        <authorList>
            <consortium name="US DOE Joint Genome Institute (JGI-PGF)"/>
            <person name="Walter F."/>
            <person name="Albersmeier A."/>
            <person name="Kalinowski J."/>
            <person name="Ruckert C."/>
        </authorList>
    </citation>
    <scope>NUCLEOTIDE SEQUENCE</scope>
    <source>
        <strain evidence="5">NBRC 110023</strain>
    </source>
</reference>
<accession>A0AA37WHY7</accession>
<feature type="binding site" evidence="4">
    <location>
        <position position="168"/>
    </location>
    <ligand>
        <name>substrate</name>
    </ligand>
</feature>
<dbReference type="GO" id="GO:0042866">
    <property type="term" value="P:pyruvate biosynthetic process"/>
    <property type="evidence" value="ECO:0007669"/>
    <property type="project" value="UniProtKB-UniRule"/>
</dbReference>
<dbReference type="EMBL" id="BSOT01000001">
    <property type="protein sequence ID" value="GLR69124.1"/>
    <property type="molecule type" value="Genomic_DNA"/>
</dbReference>
<proteinExistence type="inferred from homology"/>
<evidence type="ECO:0000256" key="4">
    <source>
        <dbReference type="HAMAP-Rule" id="MF_01632"/>
    </source>
</evidence>
<comment type="caution">
    <text evidence="5">The sequence shown here is derived from an EMBL/GenBank/DDBJ whole genome shotgun (WGS) entry which is preliminary data.</text>
</comment>
<evidence type="ECO:0000256" key="3">
    <source>
        <dbReference type="ARBA" id="ARBA00023239"/>
    </source>
</evidence>
<gene>
    <name evidence="4 5" type="primary">ubiC</name>
    <name evidence="5" type="ORF">GCM10007852_00320</name>
</gene>
<feature type="binding site" evidence="4">
    <location>
        <position position="115"/>
    </location>
    <ligand>
        <name>substrate</name>
    </ligand>
</feature>
<comment type="subcellular location">
    <subcellularLocation>
        <location evidence="4">Cytoplasm</location>
    </subcellularLocation>
</comment>
<comment type="similarity">
    <text evidence="4">Belongs to the UbiC family.</text>
</comment>
<protein>
    <recommendedName>
        <fullName evidence="4">Probable chorismate pyruvate-lyase</fullName>
        <shortName evidence="4">CL</shortName>
        <shortName evidence="4">CPL</shortName>
        <ecNumber evidence="4">4.1.3.40</ecNumber>
    </recommendedName>
</protein>
<keyword evidence="6" id="KW-1185">Reference proteome</keyword>